<accession>A0A4U1BV02</accession>
<sequence length="94" mass="10855">MENQNDFKFKEGDTQESAQQFRIEVAEGENGRYFYIKPLGHARYEIRDDEGVIGSVQLDENDHAHCESQGCELDLPLIYSIRDQIRLHEGLKGI</sequence>
<reference evidence="1 2" key="1">
    <citation type="submission" date="2019-04" db="EMBL/GenBank/DDBJ databases">
        <title>Pedobacter sp. AR-2-6 sp. nov., isolated from Arctic soil.</title>
        <authorList>
            <person name="Dahal R.H."/>
            <person name="Kim D.-U."/>
        </authorList>
    </citation>
    <scope>NUCLEOTIDE SEQUENCE [LARGE SCALE GENOMIC DNA]</scope>
    <source>
        <strain evidence="1 2">AR-2-6</strain>
    </source>
</reference>
<dbReference type="OrthoDB" id="769970at2"/>
<gene>
    <name evidence="1" type="ORF">FA045_17915</name>
</gene>
<organism evidence="1 2">
    <name type="scientific">Pedobacter cryotolerans</name>
    <dbReference type="NCBI Taxonomy" id="2571270"/>
    <lineage>
        <taxon>Bacteria</taxon>
        <taxon>Pseudomonadati</taxon>
        <taxon>Bacteroidota</taxon>
        <taxon>Sphingobacteriia</taxon>
        <taxon>Sphingobacteriales</taxon>
        <taxon>Sphingobacteriaceae</taxon>
        <taxon>Pedobacter</taxon>
    </lineage>
</organism>
<keyword evidence="2" id="KW-1185">Reference proteome</keyword>
<evidence type="ECO:0000313" key="1">
    <source>
        <dbReference type="EMBL" id="TKB96538.1"/>
    </source>
</evidence>
<dbReference type="AlphaFoldDB" id="A0A4U1BV02"/>
<evidence type="ECO:0000313" key="2">
    <source>
        <dbReference type="Proteomes" id="UP000310477"/>
    </source>
</evidence>
<dbReference type="RefSeq" id="WP_136878458.1">
    <property type="nucleotide sequence ID" value="NZ_SWBO01000017.1"/>
</dbReference>
<name>A0A4U1BV02_9SPHI</name>
<dbReference type="EMBL" id="SWBO01000017">
    <property type="protein sequence ID" value="TKB96538.1"/>
    <property type="molecule type" value="Genomic_DNA"/>
</dbReference>
<protein>
    <submittedName>
        <fullName evidence="1">Uncharacterized protein</fullName>
    </submittedName>
</protein>
<comment type="caution">
    <text evidence="1">The sequence shown here is derived from an EMBL/GenBank/DDBJ whole genome shotgun (WGS) entry which is preliminary data.</text>
</comment>
<dbReference type="Proteomes" id="UP000310477">
    <property type="component" value="Unassembled WGS sequence"/>
</dbReference>
<proteinExistence type="predicted"/>